<evidence type="ECO:0000256" key="9">
    <source>
        <dbReference type="ARBA" id="ARBA00023004"/>
    </source>
</evidence>
<dbReference type="SMART" id="SM00929">
    <property type="entry name" value="NADH-G_4Fe-4S_3"/>
    <property type="match status" value="1"/>
</dbReference>
<gene>
    <name evidence="17" type="ORF">SAMN04488692_1319</name>
</gene>
<dbReference type="Pfam" id="PF13510">
    <property type="entry name" value="Fer2_4"/>
    <property type="match status" value="1"/>
</dbReference>
<accession>A0A1G9STJ4</accession>
<dbReference type="STRING" id="321763.SAMN04488692_1319"/>
<dbReference type="GO" id="GO:0005506">
    <property type="term" value="F:iron ion binding"/>
    <property type="evidence" value="ECO:0007669"/>
    <property type="project" value="InterPro"/>
</dbReference>
<dbReference type="Gene3D" id="3.40.50.1780">
    <property type="match status" value="1"/>
</dbReference>
<comment type="similarity">
    <text evidence="3">Belongs to the complex I 75 kDa subunit family.</text>
</comment>
<comment type="cofactor">
    <cofactor evidence="1">
        <name>[4Fe-4S] cluster</name>
        <dbReference type="ChEBI" id="CHEBI:49883"/>
    </cofactor>
</comment>
<dbReference type="Pfam" id="PF22117">
    <property type="entry name" value="Fer4_Nqo3"/>
    <property type="match status" value="1"/>
</dbReference>
<dbReference type="InterPro" id="IPR004108">
    <property type="entry name" value="Fe_hydrogenase_lsu_C"/>
</dbReference>
<dbReference type="CDD" id="cd00207">
    <property type="entry name" value="fer2"/>
    <property type="match status" value="1"/>
</dbReference>
<evidence type="ECO:0000259" key="14">
    <source>
        <dbReference type="PROSITE" id="PS51085"/>
    </source>
</evidence>
<dbReference type="InterPro" id="IPR013352">
    <property type="entry name" value="Fe_hydrogenase_subset"/>
</dbReference>
<dbReference type="FunFam" id="3.30.70.20:FF:000035">
    <property type="entry name" value="Iron hydrogenase 1"/>
    <property type="match status" value="1"/>
</dbReference>
<dbReference type="NCBIfam" id="TIGR02512">
    <property type="entry name" value="FeFe_hydrog_A"/>
    <property type="match status" value="1"/>
</dbReference>
<dbReference type="Pfam" id="PF02906">
    <property type="entry name" value="Fe_hyd_lg_C"/>
    <property type="match status" value="1"/>
</dbReference>
<dbReference type="Proteomes" id="UP000199476">
    <property type="component" value="Unassembled WGS sequence"/>
</dbReference>
<comment type="cofactor">
    <cofactor evidence="13">
        <name>[2Fe-2S] cluster</name>
        <dbReference type="ChEBI" id="CHEBI:190135"/>
    </cofactor>
</comment>
<evidence type="ECO:0000256" key="10">
    <source>
        <dbReference type="ARBA" id="ARBA00023014"/>
    </source>
</evidence>
<dbReference type="PROSITE" id="PS51379">
    <property type="entry name" value="4FE4S_FER_2"/>
    <property type="match status" value="2"/>
</dbReference>
<dbReference type="OrthoDB" id="9805142at2"/>
<evidence type="ECO:0000256" key="1">
    <source>
        <dbReference type="ARBA" id="ARBA00001966"/>
    </source>
</evidence>
<name>A0A1G9STJ4_9FIRM</name>
<dbReference type="Pfam" id="PF02256">
    <property type="entry name" value="Fe_hyd_SSU"/>
    <property type="match status" value="1"/>
</dbReference>
<dbReference type="RefSeq" id="WP_089762043.1">
    <property type="nucleotide sequence ID" value="NZ_FNGO01000031.1"/>
</dbReference>
<dbReference type="FunFam" id="3.10.20.740:FF:000004">
    <property type="entry name" value="NADH-quinone oxidoreductase"/>
    <property type="match status" value="1"/>
</dbReference>
<dbReference type="Gene3D" id="3.10.20.740">
    <property type="match status" value="1"/>
</dbReference>
<dbReference type="SUPFAM" id="SSF53920">
    <property type="entry name" value="Fe-only hydrogenase"/>
    <property type="match status" value="1"/>
</dbReference>
<keyword evidence="7" id="KW-0677">Repeat</keyword>
<feature type="domain" description="4Fe-4S ferredoxin-type" evidence="15">
    <location>
        <begin position="142"/>
        <end position="172"/>
    </location>
</feature>
<keyword evidence="8" id="KW-1278">Translocase</keyword>
<feature type="domain" description="4Fe-4S ferredoxin-type" evidence="15">
    <location>
        <begin position="186"/>
        <end position="214"/>
    </location>
</feature>
<dbReference type="SMART" id="SM00902">
    <property type="entry name" value="Fe_hyd_SSU"/>
    <property type="match status" value="1"/>
</dbReference>
<dbReference type="InterPro" id="IPR017900">
    <property type="entry name" value="4Fe4S_Fe_S_CS"/>
</dbReference>
<dbReference type="EMBL" id="FNGO01000031">
    <property type="protein sequence ID" value="SDM38779.1"/>
    <property type="molecule type" value="Genomic_DNA"/>
</dbReference>
<evidence type="ECO:0000313" key="18">
    <source>
        <dbReference type="Proteomes" id="UP000199476"/>
    </source>
</evidence>
<evidence type="ECO:0000256" key="8">
    <source>
        <dbReference type="ARBA" id="ARBA00022967"/>
    </source>
</evidence>
<dbReference type="PROSITE" id="PS51839">
    <property type="entry name" value="4FE4S_HC3"/>
    <property type="match status" value="1"/>
</dbReference>
<evidence type="ECO:0000256" key="12">
    <source>
        <dbReference type="ARBA" id="ARBA00023136"/>
    </source>
</evidence>
<comment type="subcellular location">
    <subcellularLocation>
        <location evidence="2">Membrane</location>
    </subcellularLocation>
</comment>
<dbReference type="InterPro" id="IPR050340">
    <property type="entry name" value="Cytosolic_Fe-S_CAF"/>
</dbReference>
<keyword evidence="6" id="KW-0479">Metal-binding</keyword>
<reference evidence="17 18" key="1">
    <citation type="submission" date="2016-10" db="EMBL/GenBank/DDBJ databases">
        <authorList>
            <person name="de Groot N.N."/>
        </authorList>
    </citation>
    <scope>NUCLEOTIDE SEQUENCE [LARGE SCALE GENOMIC DNA]</scope>
    <source>
        <strain evidence="17 18">SLAS-1</strain>
    </source>
</reference>
<evidence type="ECO:0000313" key="17">
    <source>
        <dbReference type="EMBL" id="SDM38779.1"/>
    </source>
</evidence>
<dbReference type="Gene3D" id="3.40.950.10">
    <property type="entry name" value="Fe-only Hydrogenase (Larger Subunit), Chain L, domain 3"/>
    <property type="match status" value="1"/>
</dbReference>
<dbReference type="GO" id="GO:0051539">
    <property type="term" value="F:4 iron, 4 sulfur cluster binding"/>
    <property type="evidence" value="ECO:0007669"/>
    <property type="project" value="UniProtKB-KW"/>
</dbReference>
<dbReference type="PROSITE" id="PS00198">
    <property type="entry name" value="4FE4S_FER_1"/>
    <property type="match status" value="1"/>
</dbReference>
<dbReference type="InterPro" id="IPR001041">
    <property type="entry name" value="2Fe-2S_ferredoxin-type"/>
</dbReference>
<keyword evidence="18" id="KW-1185">Reference proteome</keyword>
<keyword evidence="11" id="KW-0520">NAD</keyword>
<dbReference type="InterPro" id="IPR003149">
    <property type="entry name" value="Fe_hydrogenase_ssu"/>
</dbReference>
<dbReference type="InterPro" id="IPR009016">
    <property type="entry name" value="Fe_hydrogenase"/>
</dbReference>
<keyword evidence="10" id="KW-0411">Iron-sulfur</keyword>
<evidence type="ECO:0000256" key="4">
    <source>
        <dbReference type="ARBA" id="ARBA00022485"/>
    </source>
</evidence>
<dbReference type="GO" id="GO:0008901">
    <property type="term" value="F:ferredoxin hydrogenase activity"/>
    <property type="evidence" value="ECO:0007669"/>
    <property type="project" value="InterPro"/>
</dbReference>
<dbReference type="Gene3D" id="4.10.260.20">
    <property type="entry name" value="Iron hydrogenase, small subunit"/>
    <property type="match status" value="1"/>
</dbReference>
<evidence type="ECO:0000259" key="15">
    <source>
        <dbReference type="PROSITE" id="PS51379"/>
    </source>
</evidence>
<dbReference type="SUPFAM" id="SSF54862">
    <property type="entry name" value="4Fe-4S ferredoxins"/>
    <property type="match status" value="1"/>
</dbReference>
<dbReference type="PROSITE" id="PS51085">
    <property type="entry name" value="2FE2S_FER_2"/>
    <property type="match status" value="1"/>
</dbReference>
<evidence type="ECO:0000256" key="3">
    <source>
        <dbReference type="ARBA" id="ARBA00005404"/>
    </source>
</evidence>
<dbReference type="InterPro" id="IPR049830">
    <property type="entry name" value="HndD"/>
</dbReference>
<dbReference type="PANTHER" id="PTHR11615">
    <property type="entry name" value="NITRATE, FORMATE, IRON DEHYDROGENASE"/>
    <property type="match status" value="1"/>
</dbReference>
<proteinExistence type="inferred from homology"/>
<feature type="domain" description="2Fe-2S ferredoxin-type" evidence="14">
    <location>
        <begin position="1"/>
        <end position="78"/>
    </location>
</feature>
<dbReference type="InterPro" id="IPR019574">
    <property type="entry name" value="NADH_UbQ_OxRdtase_Gsu_4Fe4S-bd"/>
</dbReference>
<sequence>MIELTIDNKQVTVEPGTTILEAASQINVNIPTLCFADDLEVYGGCRLCVVEVEGQDQLRPACNTRAREGMEIKTHSPRVREVRENLFEMIIASHNISCELNCLICSRQSSCELEDLAQDIGVSRVRLEPSGNGEEELDRSSFSIVREPQKCINCTRCIRKCEEVQGVGVFAKANRGPETKVTTFRDKGMGNVECTNCGQCVVSCPTGALHEVYHQDGVWDAIYDDDKHVIVQTAPSVRVAIAEPFGKEPGTIATGQMVAALRKLGFDRVFDTNFTADLTIMEEGTEVVERVLNDDHLPVLTSCSPGWIKFIEHFYPEYLENLSTAKSPQQMFGAVAKSYYADKMGLAEDELVVVSIMPCTAKKFEANRPEMGDDVDYVLTTREAARMLKSVGIDACQLEPEDYDEMLGVSSGAGDIFGASGGVMEAAVRTAYNLITGEELEEIDVTPVRGLQGLKTAEVPVTDDITLKVGVAHGLSNAQKMMEKIEAGEEFHFVEMMACPGGCISGGGQPINTDMTWEEVRERRINSLYDIDENKELRRSHENPRIQKLYQEFLDEPGSSRAHKLLHTDYTFRGVPGG</sequence>
<keyword evidence="9" id="KW-0408">Iron</keyword>
<dbReference type="InterPro" id="IPR036010">
    <property type="entry name" value="2Fe-2S_ferredoxin-like_sf"/>
</dbReference>
<dbReference type="InterPro" id="IPR017896">
    <property type="entry name" value="4Fe4S_Fe-S-bd"/>
</dbReference>
<dbReference type="NCBIfam" id="NF040763">
    <property type="entry name" value="FeFe_hydrog_A6"/>
    <property type="match status" value="1"/>
</dbReference>
<dbReference type="AlphaFoldDB" id="A0A1G9STJ4"/>
<keyword evidence="4" id="KW-0004">4Fe-4S</keyword>
<dbReference type="SUPFAM" id="SSF54292">
    <property type="entry name" value="2Fe-2S ferredoxin-like"/>
    <property type="match status" value="1"/>
</dbReference>
<evidence type="ECO:0000256" key="13">
    <source>
        <dbReference type="ARBA" id="ARBA00034078"/>
    </source>
</evidence>
<dbReference type="GO" id="GO:0016020">
    <property type="term" value="C:membrane"/>
    <property type="evidence" value="ECO:0007669"/>
    <property type="project" value="UniProtKB-SubCell"/>
</dbReference>
<evidence type="ECO:0000256" key="6">
    <source>
        <dbReference type="ARBA" id="ARBA00022723"/>
    </source>
</evidence>
<keyword evidence="5" id="KW-0001">2Fe-2S</keyword>
<dbReference type="GO" id="GO:0051537">
    <property type="term" value="F:2 iron, 2 sulfur cluster binding"/>
    <property type="evidence" value="ECO:0007669"/>
    <property type="project" value="UniProtKB-KW"/>
</dbReference>
<evidence type="ECO:0000256" key="2">
    <source>
        <dbReference type="ARBA" id="ARBA00004370"/>
    </source>
</evidence>
<protein>
    <submittedName>
        <fullName evidence="17">NAD(P)-dependent iron-only hydrogenase catalytic subunit</fullName>
    </submittedName>
</protein>
<dbReference type="InterPro" id="IPR036991">
    <property type="entry name" value="Fe_hydrogenase_ssu_sf"/>
</dbReference>
<evidence type="ECO:0000256" key="7">
    <source>
        <dbReference type="ARBA" id="ARBA00022737"/>
    </source>
</evidence>
<dbReference type="Gene3D" id="3.30.70.20">
    <property type="match status" value="1"/>
</dbReference>
<keyword evidence="12" id="KW-0472">Membrane</keyword>
<evidence type="ECO:0000259" key="16">
    <source>
        <dbReference type="PROSITE" id="PS51839"/>
    </source>
</evidence>
<evidence type="ECO:0000256" key="11">
    <source>
        <dbReference type="ARBA" id="ARBA00023027"/>
    </source>
</evidence>
<organism evidence="17 18">
    <name type="scientific">Halarsenatibacter silvermanii</name>
    <dbReference type="NCBI Taxonomy" id="321763"/>
    <lineage>
        <taxon>Bacteria</taxon>
        <taxon>Bacillati</taxon>
        <taxon>Bacillota</taxon>
        <taxon>Clostridia</taxon>
        <taxon>Halanaerobiales</taxon>
        <taxon>Halarsenatibacteraceae</taxon>
        <taxon>Halarsenatibacter</taxon>
    </lineage>
</organism>
<evidence type="ECO:0000256" key="5">
    <source>
        <dbReference type="ARBA" id="ARBA00022714"/>
    </source>
</evidence>
<dbReference type="Pfam" id="PF10588">
    <property type="entry name" value="NADH-G_4Fe-4S_3"/>
    <property type="match status" value="1"/>
</dbReference>
<dbReference type="InterPro" id="IPR054351">
    <property type="entry name" value="NADH_UbQ_OxRdtase_ferredoxin"/>
</dbReference>
<feature type="domain" description="4Fe-4S His(Cys)3-ligated-type" evidence="16">
    <location>
        <begin position="78"/>
        <end position="121"/>
    </location>
</feature>